<dbReference type="CDD" id="cd13624">
    <property type="entry name" value="PBP2_Arg_Lys_His"/>
    <property type="match status" value="1"/>
</dbReference>
<organism evidence="5 6">
    <name type="scientific">Sporolactobacillus kofuensis</name>
    <dbReference type="NCBI Taxonomy" id="269672"/>
    <lineage>
        <taxon>Bacteria</taxon>
        <taxon>Bacillati</taxon>
        <taxon>Bacillota</taxon>
        <taxon>Bacilli</taxon>
        <taxon>Bacillales</taxon>
        <taxon>Sporolactobacillaceae</taxon>
        <taxon>Sporolactobacillus</taxon>
    </lineage>
</organism>
<dbReference type="InterPro" id="IPR001320">
    <property type="entry name" value="Iontro_rcpt_C"/>
</dbReference>
<evidence type="ECO:0000313" key="5">
    <source>
        <dbReference type="EMBL" id="MFC6386451.1"/>
    </source>
</evidence>
<dbReference type="Proteomes" id="UP001596267">
    <property type="component" value="Unassembled WGS sequence"/>
</dbReference>
<evidence type="ECO:0000256" key="1">
    <source>
        <dbReference type="ARBA" id="ARBA00022729"/>
    </source>
</evidence>
<comment type="caution">
    <text evidence="5">The sequence shown here is derived from an EMBL/GenBank/DDBJ whole genome shotgun (WGS) entry which is preliminary data.</text>
</comment>
<protein>
    <submittedName>
        <fullName evidence="5">Basic amino acid ABC transporter substrate-binding protein</fullName>
    </submittedName>
</protein>
<dbReference type="PANTHER" id="PTHR35936:SF17">
    <property type="entry name" value="ARGININE-BINDING EXTRACELLULAR PROTEIN ARTP"/>
    <property type="match status" value="1"/>
</dbReference>
<evidence type="ECO:0000313" key="6">
    <source>
        <dbReference type="Proteomes" id="UP001596267"/>
    </source>
</evidence>
<dbReference type="RefSeq" id="WP_253054195.1">
    <property type="nucleotide sequence ID" value="NZ_JAMXWN010000006.1"/>
</dbReference>
<proteinExistence type="predicted"/>
<dbReference type="InterPro" id="IPR001638">
    <property type="entry name" value="Solute-binding_3/MltF_N"/>
</dbReference>
<evidence type="ECO:0000259" key="3">
    <source>
        <dbReference type="SMART" id="SM00062"/>
    </source>
</evidence>
<dbReference type="PROSITE" id="PS51257">
    <property type="entry name" value="PROKAR_LIPOPROTEIN"/>
    <property type="match status" value="1"/>
</dbReference>
<keyword evidence="1 2" id="KW-0732">Signal</keyword>
<dbReference type="SMART" id="SM00079">
    <property type="entry name" value="PBPe"/>
    <property type="match status" value="1"/>
</dbReference>
<evidence type="ECO:0000256" key="2">
    <source>
        <dbReference type="SAM" id="SignalP"/>
    </source>
</evidence>
<gene>
    <name evidence="5" type="ORF">ACFP7A_07545</name>
</gene>
<keyword evidence="6" id="KW-1185">Reference proteome</keyword>
<feature type="domain" description="Ionotropic glutamate receptor C-terminal" evidence="4">
    <location>
        <begin position="40"/>
        <end position="261"/>
    </location>
</feature>
<accession>A0ABW1WDJ9</accession>
<dbReference type="SMART" id="SM00062">
    <property type="entry name" value="PBPb"/>
    <property type="match status" value="1"/>
</dbReference>
<feature type="domain" description="Solute-binding protein family 3/N-terminal" evidence="3">
    <location>
        <begin position="40"/>
        <end position="262"/>
    </location>
</feature>
<feature type="chain" id="PRO_5047226023" evidence="2">
    <location>
        <begin position="26"/>
        <end position="272"/>
    </location>
</feature>
<evidence type="ECO:0000259" key="4">
    <source>
        <dbReference type="SMART" id="SM00079"/>
    </source>
</evidence>
<dbReference type="Pfam" id="PF00497">
    <property type="entry name" value="SBP_bac_3"/>
    <property type="match status" value="1"/>
</dbReference>
<name>A0ABW1WDJ9_9BACL</name>
<dbReference type="PANTHER" id="PTHR35936">
    <property type="entry name" value="MEMBRANE-BOUND LYTIC MUREIN TRANSGLYCOSYLASE F"/>
    <property type="match status" value="1"/>
</dbReference>
<sequence>MMKKLSVLSLLLALVMIFTACSSGAGSSSSSAKKTSTKKVLRVVNDASYPPFETLNKGKMEGFDVDIMKALGEASGYKYKLVNVGWDPVFAELKSKTADMSISAISITSDREKTYDFSNPYFRSINEIMVPKNSKIKTAADLKGKTVAVQQGTTGQFAVEKVLGKNNPKIKKFKTVNLAIMELLNHGADAVVADNGVMDYYVKNNPGKNLKTVGDEKTFDGEFYGMMFPKGSKLKPVFDKAIKKIIDDGTYTKIYQKWFDKKPDLEKLQAQN</sequence>
<feature type="signal peptide" evidence="2">
    <location>
        <begin position="1"/>
        <end position="25"/>
    </location>
</feature>
<dbReference type="SUPFAM" id="SSF53850">
    <property type="entry name" value="Periplasmic binding protein-like II"/>
    <property type="match status" value="1"/>
</dbReference>
<reference evidence="6" key="1">
    <citation type="journal article" date="2019" name="Int. J. Syst. Evol. Microbiol.">
        <title>The Global Catalogue of Microorganisms (GCM) 10K type strain sequencing project: providing services to taxonomists for standard genome sequencing and annotation.</title>
        <authorList>
            <consortium name="The Broad Institute Genomics Platform"/>
            <consortium name="The Broad Institute Genome Sequencing Center for Infectious Disease"/>
            <person name="Wu L."/>
            <person name="Ma J."/>
        </authorList>
    </citation>
    <scope>NUCLEOTIDE SEQUENCE [LARGE SCALE GENOMIC DNA]</scope>
    <source>
        <strain evidence="6">CCUG 42001</strain>
    </source>
</reference>
<dbReference type="Gene3D" id="3.40.190.10">
    <property type="entry name" value="Periplasmic binding protein-like II"/>
    <property type="match status" value="2"/>
</dbReference>
<dbReference type="EMBL" id="JBHSTQ010000006">
    <property type="protein sequence ID" value="MFC6386451.1"/>
    <property type="molecule type" value="Genomic_DNA"/>
</dbReference>